<protein>
    <submittedName>
        <fullName evidence="3">Uncharacterized protein</fullName>
    </submittedName>
</protein>
<sequence length="254" mass="25580">MTSVPPPRDLPPLRRARMRAEVLRAVEAPAPRRRLVPVAAAAGVAALVIGGAWALIPDQPTLAPPAAPPVAATSTTGPTPPASPFPGLAPAEVAEIERKCATVAFGDGSAPPTPGITDTPGTLKLRNVLTDDVGTVYLVVGEHMMIPCVIGSTVNGAIGGFDDVPIGTVTLDLATASAGAAPDVPGVRVVAGRVSPEVARVSVTSDGRTADAAVANGTYVVRFAFPPSAEIPRIADVRVTAYNAAGDQVGSVIT</sequence>
<evidence type="ECO:0000256" key="1">
    <source>
        <dbReference type="SAM" id="MobiDB-lite"/>
    </source>
</evidence>
<proteinExistence type="predicted"/>
<dbReference type="Proteomes" id="UP001596512">
    <property type="component" value="Unassembled WGS sequence"/>
</dbReference>
<name>A0ABW2TJQ7_9PSEU</name>
<dbReference type="EMBL" id="JBHTEY010000004">
    <property type="protein sequence ID" value="MFC7613078.1"/>
    <property type="molecule type" value="Genomic_DNA"/>
</dbReference>
<keyword evidence="2" id="KW-0812">Transmembrane</keyword>
<evidence type="ECO:0000313" key="3">
    <source>
        <dbReference type="EMBL" id="MFC7613078.1"/>
    </source>
</evidence>
<evidence type="ECO:0000313" key="4">
    <source>
        <dbReference type="Proteomes" id="UP001596512"/>
    </source>
</evidence>
<accession>A0ABW2TJQ7</accession>
<comment type="caution">
    <text evidence="3">The sequence shown here is derived from an EMBL/GenBank/DDBJ whole genome shotgun (WGS) entry which is preliminary data.</text>
</comment>
<feature type="region of interest" description="Disordered" evidence="1">
    <location>
        <begin position="65"/>
        <end position="88"/>
    </location>
</feature>
<evidence type="ECO:0000256" key="2">
    <source>
        <dbReference type="SAM" id="Phobius"/>
    </source>
</evidence>
<organism evidence="3 4">
    <name type="scientific">Actinokineospora soli</name>
    <dbReference type="NCBI Taxonomy" id="1048753"/>
    <lineage>
        <taxon>Bacteria</taxon>
        <taxon>Bacillati</taxon>
        <taxon>Actinomycetota</taxon>
        <taxon>Actinomycetes</taxon>
        <taxon>Pseudonocardiales</taxon>
        <taxon>Pseudonocardiaceae</taxon>
        <taxon>Actinokineospora</taxon>
    </lineage>
</organism>
<gene>
    <name evidence="3" type="ORF">ACFQV2_05015</name>
</gene>
<keyword evidence="2" id="KW-0472">Membrane</keyword>
<reference evidence="4" key="1">
    <citation type="journal article" date="2019" name="Int. J. Syst. Evol. Microbiol.">
        <title>The Global Catalogue of Microorganisms (GCM) 10K type strain sequencing project: providing services to taxonomists for standard genome sequencing and annotation.</title>
        <authorList>
            <consortium name="The Broad Institute Genomics Platform"/>
            <consortium name="The Broad Institute Genome Sequencing Center for Infectious Disease"/>
            <person name="Wu L."/>
            <person name="Ma J."/>
        </authorList>
    </citation>
    <scope>NUCLEOTIDE SEQUENCE [LARGE SCALE GENOMIC DNA]</scope>
    <source>
        <strain evidence="4">JCM 17695</strain>
    </source>
</reference>
<feature type="transmembrane region" description="Helical" evidence="2">
    <location>
        <begin position="35"/>
        <end position="56"/>
    </location>
</feature>
<keyword evidence="2" id="KW-1133">Transmembrane helix</keyword>
<keyword evidence="4" id="KW-1185">Reference proteome</keyword>